<feature type="transmembrane region" description="Helical" evidence="1">
    <location>
        <begin position="63"/>
        <end position="82"/>
    </location>
</feature>
<sequence>MSTPRTPQPPAFNRAALAPGIIGAIVLLAGLALIGGPWYLYVQYAVAILALIMCVFAGQAKQWWWLVGLVPIAVVWNPVWPITIDDTILRALHVVAAVFLVCAATLIKIPADTRR</sequence>
<evidence type="ECO:0000313" key="3">
    <source>
        <dbReference type="Proteomes" id="UP000538196"/>
    </source>
</evidence>
<feature type="transmembrane region" description="Helical" evidence="1">
    <location>
        <begin position="88"/>
        <end position="107"/>
    </location>
</feature>
<evidence type="ECO:0000256" key="1">
    <source>
        <dbReference type="SAM" id="Phobius"/>
    </source>
</evidence>
<proteinExistence type="predicted"/>
<dbReference type="RefSeq" id="WP_021764657.1">
    <property type="nucleotide sequence ID" value="NZ_JACHVP010000001.1"/>
</dbReference>
<feature type="transmembrane region" description="Helical" evidence="1">
    <location>
        <begin position="38"/>
        <end position="56"/>
    </location>
</feature>
<organism evidence="2 3">
    <name type="scientific">Leifsonia aquatica</name>
    <name type="common">Corynebacterium aquaticum</name>
    <dbReference type="NCBI Taxonomy" id="144185"/>
    <lineage>
        <taxon>Bacteria</taxon>
        <taxon>Bacillati</taxon>
        <taxon>Actinomycetota</taxon>
        <taxon>Actinomycetes</taxon>
        <taxon>Micrococcales</taxon>
        <taxon>Microbacteriaceae</taxon>
        <taxon>Leifsonia</taxon>
    </lineage>
</organism>
<feature type="transmembrane region" description="Helical" evidence="1">
    <location>
        <begin position="12"/>
        <end position="32"/>
    </location>
</feature>
<accession>A0A7W4YIP8</accession>
<comment type="caution">
    <text evidence="2">The sequence shown here is derived from an EMBL/GenBank/DDBJ whole genome shotgun (WGS) entry which is preliminary data.</text>
</comment>
<keyword evidence="1" id="KW-1133">Transmembrane helix</keyword>
<dbReference type="Pfam" id="PF20619">
    <property type="entry name" value="DUF6804"/>
    <property type="match status" value="1"/>
</dbReference>
<keyword evidence="1" id="KW-0472">Membrane</keyword>
<keyword evidence="1" id="KW-0812">Transmembrane</keyword>
<name>A0A7W4YIP8_LEIAQ</name>
<dbReference type="EMBL" id="JACHVP010000001">
    <property type="protein sequence ID" value="MBB2965859.1"/>
    <property type="molecule type" value="Genomic_DNA"/>
</dbReference>
<reference evidence="2 3" key="1">
    <citation type="submission" date="2020-08" db="EMBL/GenBank/DDBJ databases">
        <title>Sequencing the genomes of 1000 actinobacteria strains.</title>
        <authorList>
            <person name="Klenk H.-P."/>
        </authorList>
    </citation>
    <scope>NUCLEOTIDE SEQUENCE [LARGE SCALE GENOMIC DNA]</scope>
    <source>
        <strain evidence="2 3">DSM 20146</strain>
    </source>
</reference>
<protein>
    <submittedName>
        <fullName evidence="2">Uncharacterized protein</fullName>
    </submittedName>
</protein>
<dbReference type="Proteomes" id="UP000538196">
    <property type="component" value="Unassembled WGS sequence"/>
</dbReference>
<keyword evidence="3" id="KW-1185">Reference proteome</keyword>
<evidence type="ECO:0000313" key="2">
    <source>
        <dbReference type="EMBL" id="MBB2965859.1"/>
    </source>
</evidence>
<dbReference type="AlphaFoldDB" id="A0A7W4YIP8"/>
<dbReference type="InterPro" id="IPR046548">
    <property type="entry name" value="DUF6804"/>
</dbReference>
<gene>
    <name evidence="2" type="ORF">FHX33_000591</name>
</gene>